<keyword evidence="1 2" id="KW-0732">Signal</keyword>
<dbReference type="SUPFAM" id="SSF53807">
    <property type="entry name" value="Helical backbone' metal receptor"/>
    <property type="match status" value="1"/>
</dbReference>
<dbReference type="InterPro" id="IPR002491">
    <property type="entry name" value="ABC_transptr_periplasmic_BD"/>
</dbReference>
<sequence>MKTIVSLVLLTLAFVSPEANAEQQTKEAKRIIALAPHIVENLFQIGAGDRVIGTTDHSDYPEAAKSIPRIGNYARLNIEDILAADPDLIIAWKTGNPTDDLERLAKFGIRIVYSDPHSPEDVAGEFRRFGELTGLEQQAEQQAIGYLAKLNKIKQQYQDKPWVSAFYELWPRPLTSIAANAWPQHLINICRANNPFVQSKTDYPQINLEQVVLKNPQLIIQPRSSARSITDEINWKQWSDIPAVKNNAFIHPDENQLHRMTSRALNELTLLCQQIDEIRERHYKQAGL</sequence>
<organism evidence="4 5">
    <name type="scientific">Thalassotalea marina</name>
    <dbReference type="NCBI Taxonomy" id="1673741"/>
    <lineage>
        <taxon>Bacteria</taxon>
        <taxon>Pseudomonadati</taxon>
        <taxon>Pseudomonadota</taxon>
        <taxon>Gammaproteobacteria</taxon>
        <taxon>Alteromonadales</taxon>
        <taxon>Colwelliaceae</taxon>
        <taxon>Thalassotalea</taxon>
    </lineage>
</organism>
<dbReference type="Proteomes" id="UP000623842">
    <property type="component" value="Unassembled WGS sequence"/>
</dbReference>
<dbReference type="GO" id="GO:0071281">
    <property type="term" value="P:cellular response to iron ion"/>
    <property type="evidence" value="ECO:0007669"/>
    <property type="project" value="TreeGrafter"/>
</dbReference>
<dbReference type="NCBIfam" id="NF038402">
    <property type="entry name" value="TroA_like"/>
    <property type="match status" value="1"/>
</dbReference>
<accession>A0A919EHH1</accession>
<dbReference type="RefSeq" id="WP_189766917.1">
    <property type="nucleotide sequence ID" value="NZ_BNCK01000001.1"/>
</dbReference>
<feature type="domain" description="Fe/B12 periplasmic-binding" evidence="3">
    <location>
        <begin position="30"/>
        <end position="286"/>
    </location>
</feature>
<evidence type="ECO:0000256" key="1">
    <source>
        <dbReference type="ARBA" id="ARBA00022729"/>
    </source>
</evidence>
<evidence type="ECO:0000313" key="5">
    <source>
        <dbReference type="Proteomes" id="UP000623842"/>
    </source>
</evidence>
<dbReference type="InterPro" id="IPR054828">
    <property type="entry name" value="Vit_B12_bind_prot"/>
</dbReference>
<dbReference type="AlphaFoldDB" id="A0A919EHH1"/>
<dbReference type="Gene3D" id="3.40.50.1980">
    <property type="entry name" value="Nitrogenase molybdenum iron protein domain"/>
    <property type="match status" value="2"/>
</dbReference>
<dbReference type="PANTHER" id="PTHR30535:SF34">
    <property type="entry name" value="MOLYBDATE-BINDING PROTEIN MOLA"/>
    <property type="match status" value="1"/>
</dbReference>
<reference evidence="4" key="2">
    <citation type="submission" date="2020-09" db="EMBL/GenBank/DDBJ databases">
        <authorList>
            <person name="Sun Q."/>
            <person name="Kim S."/>
        </authorList>
    </citation>
    <scope>NUCLEOTIDE SEQUENCE</scope>
    <source>
        <strain evidence="4">KCTC 42731</strain>
    </source>
</reference>
<feature type="chain" id="PRO_5037113966" evidence="2">
    <location>
        <begin position="22"/>
        <end position="288"/>
    </location>
</feature>
<gene>
    <name evidence="4" type="primary">btuF</name>
    <name evidence="4" type="ORF">GCM10017161_02690</name>
</gene>
<dbReference type="PROSITE" id="PS50983">
    <property type="entry name" value="FE_B12_PBP"/>
    <property type="match status" value="1"/>
</dbReference>
<dbReference type="PANTHER" id="PTHR30535">
    <property type="entry name" value="VITAMIN B12-BINDING PROTEIN"/>
    <property type="match status" value="1"/>
</dbReference>
<protein>
    <submittedName>
        <fullName evidence="4">Cobalamin-binding protein</fullName>
    </submittedName>
</protein>
<evidence type="ECO:0000259" key="3">
    <source>
        <dbReference type="PROSITE" id="PS50983"/>
    </source>
</evidence>
<reference evidence="4" key="1">
    <citation type="journal article" date="2014" name="Int. J. Syst. Evol. Microbiol.">
        <title>Complete genome sequence of Corynebacterium casei LMG S-19264T (=DSM 44701T), isolated from a smear-ripened cheese.</title>
        <authorList>
            <consortium name="US DOE Joint Genome Institute (JGI-PGF)"/>
            <person name="Walter F."/>
            <person name="Albersmeier A."/>
            <person name="Kalinowski J."/>
            <person name="Ruckert C."/>
        </authorList>
    </citation>
    <scope>NUCLEOTIDE SEQUENCE</scope>
    <source>
        <strain evidence="4">KCTC 42731</strain>
    </source>
</reference>
<evidence type="ECO:0000256" key="2">
    <source>
        <dbReference type="SAM" id="SignalP"/>
    </source>
</evidence>
<dbReference type="InterPro" id="IPR050902">
    <property type="entry name" value="ABC_Transporter_SBP"/>
</dbReference>
<comment type="caution">
    <text evidence="4">The sequence shown here is derived from an EMBL/GenBank/DDBJ whole genome shotgun (WGS) entry which is preliminary data.</text>
</comment>
<feature type="signal peptide" evidence="2">
    <location>
        <begin position="1"/>
        <end position="21"/>
    </location>
</feature>
<dbReference type="Pfam" id="PF01497">
    <property type="entry name" value="Peripla_BP_2"/>
    <property type="match status" value="1"/>
</dbReference>
<dbReference type="CDD" id="cd01144">
    <property type="entry name" value="BtuF"/>
    <property type="match status" value="1"/>
</dbReference>
<dbReference type="EMBL" id="BNCK01000001">
    <property type="protein sequence ID" value="GHF79010.1"/>
    <property type="molecule type" value="Genomic_DNA"/>
</dbReference>
<keyword evidence="5" id="KW-1185">Reference proteome</keyword>
<name>A0A919EHH1_9GAMM</name>
<proteinExistence type="predicted"/>
<evidence type="ECO:0000313" key="4">
    <source>
        <dbReference type="EMBL" id="GHF79010.1"/>
    </source>
</evidence>